<dbReference type="PANTHER" id="PTHR48414">
    <property type="entry name" value="POP5 HOMOLOG, RIBONUCLEASE P_MRP SUBUNIT"/>
    <property type="match status" value="1"/>
</dbReference>
<organism evidence="3 4">
    <name type="scientific">Denticeps clupeoides</name>
    <name type="common">denticle herring</name>
    <dbReference type="NCBI Taxonomy" id="299321"/>
    <lineage>
        <taxon>Eukaryota</taxon>
        <taxon>Metazoa</taxon>
        <taxon>Chordata</taxon>
        <taxon>Craniata</taxon>
        <taxon>Vertebrata</taxon>
        <taxon>Euteleostomi</taxon>
        <taxon>Actinopterygii</taxon>
        <taxon>Neopterygii</taxon>
        <taxon>Teleostei</taxon>
        <taxon>Clupei</taxon>
        <taxon>Clupeiformes</taxon>
        <taxon>Denticipitoidei</taxon>
        <taxon>Denticipitidae</taxon>
        <taxon>Denticeps</taxon>
    </lineage>
</organism>
<protein>
    <submittedName>
        <fullName evidence="3">Uncharacterized protein</fullName>
    </submittedName>
</protein>
<accession>A0AAY4AIW7</accession>
<dbReference type="InterPro" id="IPR002759">
    <property type="entry name" value="Pop5/Rpp14/Rnp2-like"/>
</dbReference>
<dbReference type="Gene3D" id="3.30.70.3250">
    <property type="entry name" value="Ribonuclease P, Pop5 subunit"/>
    <property type="match status" value="1"/>
</dbReference>
<proteinExistence type="inferred from homology"/>
<dbReference type="GeneTree" id="ENSGT00390000012331"/>
<reference evidence="3 4" key="1">
    <citation type="submission" date="2020-06" db="EMBL/GenBank/DDBJ databases">
        <authorList>
            <consortium name="Wellcome Sanger Institute Data Sharing"/>
        </authorList>
    </citation>
    <scope>NUCLEOTIDE SEQUENCE [LARGE SCALE GENOMIC DNA]</scope>
</reference>
<keyword evidence="4" id="KW-1185">Reference proteome</keyword>
<reference evidence="3" key="2">
    <citation type="submission" date="2025-08" db="UniProtKB">
        <authorList>
            <consortium name="Ensembl"/>
        </authorList>
    </citation>
    <scope>IDENTIFICATION</scope>
</reference>
<dbReference type="GO" id="GO:0001682">
    <property type="term" value="P:tRNA 5'-leader removal"/>
    <property type="evidence" value="ECO:0007669"/>
    <property type="project" value="InterPro"/>
</dbReference>
<comment type="similarity">
    <text evidence="1">Belongs to the eukaryotic/archaeal RNase P protein component 2 family.</text>
</comment>
<evidence type="ECO:0000313" key="3">
    <source>
        <dbReference type="Ensembl" id="ENSDCDP00010008814.1"/>
    </source>
</evidence>
<evidence type="ECO:0000313" key="4">
    <source>
        <dbReference type="Proteomes" id="UP000694580"/>
    </source>
</evidence>
<reference evidence="3" key="3">
    <citation type="submission" date="2025-09" db="UniProtKB">
        <authorList>
            <consortium name="Ensembl"/>
        </authorList>
    </citation>
    <scope>IDENTIFICATION</scope>
</reference>
<sequence>PPAARRRFLLCGVTASKLPGTRVALQALRETVARTHGDYGMAALQRGFCVMYVNANTGIMLLRCQKSHYRLIWSALTFFSSFKRAKQEVQCSFSCVHVGGTMRTCQRFLEQYRTQWLHRMPPECKTDGETLSFLLSTCNLVELEDDEEEKEDE</sequence>
<dbReference type="GO" id="GO:0030677">
    <property type="term" value="C:ribonuclease P complex"/>
    <property type="evidence" value="ECO:0007669"/>
    <property type="project" value="InterPro"/>
</dbReference>
<dbReference type="Ensembl" id="ENSDCDT00010009252.1">
    <property type="protein sequence ID" value="ENSDCDP00010008814.1"/>
    <property type="gene ID" value="ENSDCDG00010003954.1"/>
</dbReference>
<dbReference type="SUPFAM" id="SSF160350">
    <property type="entry name" value="Rnp2-like"/>
    <property type="match status" value="1"/>
</dbReference>
<evidence type="ECO:0000256" key="2">
    <source>
        <dbReference type="ARBA" id="ARBA00022694"/>
    </source>
</evidence>
<dbReference type="InterPro" id="IPR038085">
    <property type="entry name" value="Rnp2-like_sf"/>
</dbReference>
<dbReference type="Proteomes" id="UP000694580">
    <property type="component" value="Chromosome 4"/>
</dbReference>
<dbReference type="PANTHER" id="PTHR48414:SF1">
    <property type="entry name" value="POP5 HOMOLOG, RIBONUCLEASE P_MRP SUBUNIT"/>
    <property type="match status" value="1"/>
</dbReference>
<gene>
    <name evidence="3" type="primary">POP5</name>
</gene>
<keyword evidence="2" id="KW-0819">tRNA processing</keyword>
<dbReference type="AlphaFoldDB" id="A0AAY4AIW7"/>
<name>A0AAY4AIW7_9TELE</name>
<evidence type="ECO:0000256" key="1">
    <source>
        <dbReference type="ARBA" id="ARBA00010800"/>
    </source>
</evidence>
<dbReference type="Pfam" id="PF01900">
    <property type="entry name" value="RNase_P_Rpp14"/>
    <property type="match status" value="1"/>
</dbReference>